<name>A0A4T0NMF7_9BASI</name>
<protein>
    <submittedName>
        <fullName evidence="7">Uncharacterized protein</fullName>
    </submittedName>
</protein>
<evidence type="ECO:0000256" key="5">
    <source>
        <dbReference type="ARBA" id="ARBA00023242"/>
    </source>
</evidence>
<dbReference type="EMBL" id="SPRW01000003">
    <property type="protein sequence ID" value="TIC70618.1"/>
    <property type="molecule type" value="Genomic_DNA"/>
</dbReference>
<dbReference type="Pfam" id="PF12753">
    <property type="entry name" value="Nro1"/>
    <property type="match status" value="1"/>
</dbReference>
<feature type="compositionally biased region" description="Basic and acidic residues" evidence="6">
    <location>
        <begin position="18"/>
        <end position="29"/>
    </location>
</feature>
<reference evidence="9 10" key="1">
    <citation type="submission" date="2019-03" db="EMBL/GenBank/DDBJ databases">
        <title>Sequencing 25 genomes of Wallemia mellicola.</title>
        <authorList>
            <person name="Gostincar C."/>
        </authorList>
    </citation>
    <scope>NUCLEOTIDE SEQUENCE [LARGE SCALE GENOMIC DNA]</scope>
    <source>
        <strain evidence="7 9">EXF-1262</strain>
        <strain evidence="8 10">EXF-1274</strain>
    </source>
</reference>
<evidence type="ECO:0000313" key="8">
    <source>
        <dbReference type="EMBL" id="TIC70618.1"/>
    </source>
</evidence>
<evidence type="ECO:0000313" key="10">
    <source>
        <dbReference type="Proteomes" id="UP000309601"/>
    </source>
</evidence>
<dbReference type="PANTHER" id="PTHR28290:SF1">
    <property type="entry name" value="ENHANCER OF TRANSLATION TERMINATION 1"/>
    <property type="match status" value="1"/>
</dbReference>
<dbReference type="PANTHER" id="PTHR28290">
    <property type="entry name" value="ENHANCER OF TRANSLATION TERMINATION 1"/>
    <property type="match status" value="1"/>
</dbReference>
<evidence type="ECO:0000256" key="3">
    <source>
        <dbReference type="ARBA" id="ARBA00023015"/>
    </source>
</evidence>
<keyword evidence="3" id="KW-0805">Transcription regulation</keyword>
<organism evidence="7 9">
    <name type="scientific">Wallemia mellicola</name>
    <dbReference type="NCBI Taxonomy" id="1708541"/>
    <lineage>
        <taxon>Eukaryota</taxon>
        <taxon>Fungi</taxon>
        <taxon>Dikarya</taxon>
        <taxon>Basidiomycota</taxon>
        <taxon>Wallemiomycotina</taxon>
        <taxon>Wallemiomycetes</taxon>
        <taxon>Wallemiales</taxon>
        <taxon>Wallemiaceae</taxon>
        <taxon>Wallemia</taxon>
    </lineage>
</organism>
<evidence type="ECO:0000256" key="4">
    <source>
        <dbReference type="ARBA" id="ARBA00023163"/>
    </source>
</evidence>
<keyword evidence="4" id="KW-0804">Transcription</keyword>
<comment type="caution">
    <text evidence="7">The sequence shown here is derived from an EMBL/GenBank/DDBJ whole genome shotgun (WGS) entry which is preliminary data.</text>
</comment>
<evidence type="ECO:0000256" key="1">
    <source>
        <dbReference type="ARBA" id="ARBA00004123"/>
    </source>
</evidence>
<dbReference type="EMBL" id="SPRH01000039">
    <property type="protein sequence ID" value="TIB98335.1"/>
    <property type="molecule type" value="Genomic_DNA"/>
</dbReference>
<comment type="subcellular location">
    <subcellularLocation>
        <location evidence="1">Nucleus</location>
    </subcellularLocation>
</comment>
<proteinExistence type="inferred from homology"/>
<dbReference type="Proteomes" id="UP000309601">
    <property type="component" value="Unassembled WGS sequence"/>
</dbReference>
<evidence type="ECO:0000313" key="9">
    <source>
        <dbReference type="Proteomes" id="UP000307169"/>
    </source>
</evidence>
<evidence type="ECO:0000256" key="6">
    <source>
        <dbReference type="SAM" id="MobiDB-lite"/>
    </source>
</evidence>
<accession>A0A4T0NMF7</accession>
<comment type="similarity">
    <text evidence="2">Belongs to the ETT1 family.</text>
</comment>
<dbReference type="AlphaFoldDB" id="A0A4T0NMF7"/>
<dbReference type="GO" id="GO:0005634">
    <property type="term" value="C:nucleus"/>
    <property type="evidence" value="ECO:0007669"/>
    <property type="project" value="UniProtKB-SubCell"/>
</dbReference>
<dbReference type="InterPro" id="IPR024318">
    <property type="entry name" value="Nro1/ETT1"/>
</dbReference>
<gene>
    <name evidence="8" type="ORF">E3Q02_00429</name>
    <name evidence="7" type="ORF">E3Q17_03048</name>
</gene>
<sequence length="377" mass="41348">MAPKRPAGLGAASKAKKNKQEEPNKEERSNVVPPTQEDTEDGDDWLDLLELWEKCKTSLNSNEPASSAPLLRGILHETSRLVDLNGTDLSGFKSVSENGEELQVSVSHFRLILASALLELGILISASARFNEKDSLAAEGEPKTGSPFFFRAYSVAKTVEDQVFIEDSELVAGRCAAEYLKERTASGETSNDPDDELKEESNQQLLEIATESISKCNLDTKSPTLLLSLGSLLSTLEEDIINIENPSTALSIFETALKKADNTQTKFELLIGKARVLVSRGGYVIDKLFDEEDPSGKSKVEGYVQQTVIELRVAINSLEEAQNMSDDLEVGESEANELTSLLKEAMIFLANLLPEGEEQEELFKKAGVEDEEEDEEA</sequence>
<keyword evidence="5" id="KW-0539">Nucleus</keyword>
<feature type="region of interest" description="Disordered" evidence="6">
    <location>
        <begin position="1"/>
        <end position="42"/>
    </location>
</feature>
<evidence type="ECO:0000313" key="7">
    <source>
        <dbReference type="EMBL" id="TIB98335.1"/>
    </source>
</evidence>
<evidence type="ECO:0000256" key="2">
    <source>
        <dbReference type="ARBA" id="ARBA00007273"/>
    </source>
</evidence>
<dbReference type="Proteomes" id="UP000307169">
    <property type="component" value="Unassembled WGS sequence"/>
</dbReference>
<dbReference type="GO" id="GO:2000640">
    <property type="term" value="P:positive regulation of SREBP signaling pathway"/>
    <property type="evidence" value="ECO:0007669"/>
    <property type="project" value="TreeGrafter"/>
</dbReference>